<feature type="chain" id="PRO_5004808097" description="Methyltransferase" evidence="1">
    <location>
        <begin position="26"/>
        <end position="87"/>
    </location>
</feature>
<accession>W1P5Q4</accession>
<protein>
    <recommendedName>
        <fullName evidence="4">Methyltransferase</fullName>
    </recommendedName>
</protein>
<dbReference type="HOGENOM" id="CLU_2531991_0_0_1"/>
<name>W1P5Q4_AMBTC</name>
<evidence type="ECO:0000313" key="2">
    <source>
        <dbReference type="EMBL" id="ERN02941.1"/>
    </source>
</evidence>
<keyword evidence="1" id="KW-0732">Signal</keyword>
<dbReference type="AlphaFoldDB" id="W1P5Q4"/>
<evidence type="ECO:0000313" key="3">
    <source>
        <dbReference type="Proteomes" id="UP000017836"/>
    </source>
</evidence>
<dbReference type="EMBL" id="KI394463">
    <property type="protein sequence ID" value="ERN02941.1"/>
    <property type="molecule type" value="Genomic_DNA"/>
</dbReference>
<feature type="signal peptide" evidence="1">
    <location>
        <begin position="1"/>
        <end position="25"/>
    </location>
</feature>
<sequence length="87" mass="9484">MAVRVGISSLVFVWVLMLLGPQCWCARVRLLQIGEGSFSTMFENMLPRGPVPPSGPSPCHNKVDLSEHYESPGKNDIICGVPFAKSP</sequence>
<organism evidence="2 3">
    <name type="scientific">Amborella trichopoda</name>
    <dbReference type="NCBI Taxonomy" id="13333"/>
    <lineage>
        <taxon>Eukaryota</taxon>
        <taxon>Viridiplantae</taxon>
        <taxon>Streptophyta</taxon>
        <taxon>Embryophyta</taxon>
        <taxon>Tracheophyta</taxon>
        <taxon>Spermatophyta</taxon>
        <taxon>Magnoliopsida</taxon>
        <taxon>Amborellales</taxon>
        <taxon>Amborellaceae</taxon>
        <taxon>Amborella</taxon>
    </lineage>
</organism>
<dbReference type="OMA" id="CHNKLSP"/>
<evidence type="ECO:0008006" key="4">
    <source>
        <dbReference type="Google" id="ProtNLM"/>
    </source>
</evidence>
<evidence type="ECO:0000256" key="1">
    <source>
        <dbReference type="SAM" id="SignalP"/>
    </source>
</evidence>
<gene>
    <name evidence="2" type="ORF">AMTR_s00135p00107720</name>
</gene>
<dbReference type="Proteomes" id="UP000017836">
    <property type="component" value="Unassembled WGS sequence"/>
</dbReference>
<dbReference type="Gramene" id="ERN02941">
    <property type="protein sequence ID" value="ERN02941"/>
    <property type="gene ID" value="AMTR_s00135p00107720"/>
</dbReference>
<keyword evidence="3" id="KW-1185">Reference proteome</keyword>
<reference evidence="3" key="1">
    <citation type="journal article" date="2013" name="Science">
        <title>The Amborella genome and the evolution of flowering plants.</title>
        <authorList>
            <consortium name="Amborella Genome Project"/>
        </authorList>
    </citation>
    <scope>NUCLEOTIDE SEQUENCE [LARGE SCALE GENOMIC DNA]</scope>
</reference>
<proteinExistence type="predicted"/>